<gene>
    <name evidence="1" type="ORF">CURHAP_LOCUS19761</name>
</gene>
<accession>A0A6J5UBA1</accession>
<sequence length="98" mass="10878">MVKAFFYGTRPSRSSRGSPRRHIVFTAMKTAMVDSDHERMIILTLDLASEDLTELPIPFHMFPDLISLKSGTSDLADLISLVVMGGRTPAVLSGRENR</sequence>
<organism evidence="1 2">
    <name type="scientific">Prunus armeniaca</name>
    <name type="common">Apricot</name>
    <name type="synonym">Armeniaca vulgaris</name>
    <dbReference type="NCBI Taxonomy" id="36596"/>
    <lineage>
        <taxon>Eukaryota</taxon>
        <taxon>Viridiplantae</taxon>
        <taxon>Streptophyta</taxon>
        <taxon>Embryophyta</taxon>
        <taxon>Tracheophyta</taxon>
        <taxon>Spermatophyta</taxon>
        <taxon>Magnoliopsida</taxon>
        <taxon>eudicotyledons</taxon>
        <taxon>Gunneridae</taxon>
        <taxon>Pentapetalae</taxon>
        <taxon>rosids</taxon>
        <taxon>fabids</taxon>
        <taxon>Rosales</taxon>
        <taxon>Rosaceae</taxon>
        <taxon>Amygdaloideae</taxon>
        <taxon>Amygdaleae</taxon>
        <taxon>Prunus</taxon>
    </lineage>
</organism>
<dbReference type="EMBL" id="CAEKDK010000003">
    <property type="protein sequence ID" value="CAB4272897.1"/>
    <property type="molecule type" value="Genomic_DNA"/>
</dbReference>
<name>A0A6J5UBA1_PRUAR</name>
<evidence type="ECO:0000313" key="1">
    <source>
        <dbReference type="EMBL" id="CAB4272897.1"/>
    </source>
</evidence>
<dbReference type="AlphaFoldDB" id="A0A6J5UBA1"/>
<reference evidence="1 2" key="1">
    <citation type="submission" date="2020-05" db="EMBL/GenBank/DDBJ databases">
        <authorList>
            <person name="Campoy J."/>
            <person name="Schneeberger K."/>
            <person name="Spophaly S."/>
        </authorList>
    </citation>
    <scope>NUCLEOTIDE SEQUENCE [LARGE SCALE GENOMIC DNA]</scope>
    <source>
        <strain evidence="1">PruArmRojPasFocal</strain>
    </source>
</reference>
<proteinExistence type="predicted"/>
<evidence type="ECO:0000313" key="2">
    <source>
        <dbReference type="Proteomes" id="UP000507222"/>
    </source>
</evidence>
<dbReference type="Proteomes" id="UP000507222">
    <property type="component" value="Unassembled WGS sequence"/>
</dbReference>
<protein>
    <submittedName>
        <fullName evidence="1">Uncharacterized protein</fullName>
    </submittedName>
</protein>